<feature type="domain" description="Methyl-accepting transducer" evidence="7">
    <location>
        <begin position="451"/>
        <end position="680"/>
    </location>
</feature>
<gene>
    <name evidence="9" type="ORF">Ga0080574_TMP2479</name>
</gene>
<evidence type="ECO:0000313" key="10">
    <source>
        <dbReference type="Proteomes" id="UP000187059"/>
    </source>
</evidence>
<dbReference type="Gene3D" id="1.10.287.950">
    <property type="entry name" value="Methyl-accepting chemotaxis protein"/>
    <property type="match status" value="1"/>
</dbReference>
<keyword evidence="6" id="KW-0472">Membrane</keyword>
<dbReference type="SMART" id="SM00304">
    <property type="entry name" value="HAMP"/>
    <property type="match status" value="2"/>
</dbReference>
<keyword evidence="6" id="KW-1133">Transmembrane helix</keyword>
<feature type="domain" description="HAMP" evidence="8">
    <location>
        <begin position="394"/>
        <end position="446"/>
    </location>
</feature>
<comment type="subcellular location">
    <subcellularLocation>
        <location evidence="1">Membrane</location>
    </subcellularLocation>
</comment>
<keyword evidence="2" id="KW-0145">Chemotaxis</keyword>
<dbReference type="PANTHER" id="PTHR43531">
    <property type="entry name" value="PROTEIN ICFG"/>
    <property type="match status" value="1"/>
</dbReference>
<feature type="compositionally biased region" description="Polar residues" evidence="5">
    <location>
        <begin position="706"/>
        <end position="718"/>
    </location>
</feature>
<dbReference type="Pfam" id="PF00672">
    <property type="entry name" value="HAMP"/>
    <property type="match status" value="1"/>
</dbReference>
<dbReference type="PROSITE" id="PS50885">
    <property type="entry name" value="HAMP"/>
    <property type="match status" value="2"/>
</dbReference>
<evidence type="ECO:0000259" key="8">
    <source>
        <dbReference type="PROSITE" id="PS50885"/>
    </source>
</evidence>
<keyword evidence="10" id="KW-1185">Reference proteome</keyword>
<dbReference type="Pfam" id="PF22673">
    <property type="entry name" value="MCP-like_PDC_1"/>
    <property type="match status" value="1"/>
</dbReference>
<evidence type="ECO:0000256" key="4">
    <source>
        <dbReference type="PROSITE-ProRule" id="PRU00284"/>
    </source>
</evidence>
<dbReference type="InterPro" id="IPR004089">
    <property type="entry name" value="MCPsignal_dom"/>
</dbReference>
<sequence>MTQLFKTVSGKLLLATGAAIATIVLGYSAYSGWHVSQSVDRQVMELATEKAGQVAQKVAVEVTQATAAGAALSGGLAGYLATGEATRSDIIAMIGGVPAQYDTLFGAWMTGIPGGPTNTLLTGDGAMNEAGVFTPYWTKSDSGALNLSTFTVDTAQQWYALPLETGHSIITEPYLTPTGFLLTSVAVPVVVNGETVGIAGVDIGLGDLTAMMQEMRAFDGGLVQLVDSGGKWLANPDPADLTQAYDEPGADRVTAALADDTPRVIRDMPGGGVRLIYPFTAPGMNRTWAAILDVPAEVFTAPVRREVTATVVSGALTLIMALATIYMTATALVRRPLGRMLAAVNGLAEGVYDTPVQGADRSDEIGAMAASVESLRMSLLEKKTLEQAQEHAQAEQARVVERLATGLKALAAGNLDAEIRQRFTDGYEQLRIDFNETLARLAGLIRSISASTEAIAGSVGEITGASTDLSHRTERSAATLEQTAAALRELTDAVRAAADGARQADRLVATANDTAQTSSRVVDQAVAAMGAIEVSSGQIGNIINVIDDIAFQTNLLALNAGVEAARAGESGRGFAVVASEVRALAQRSSDAAREIGALISESGRQVTHGVELVDQANAALEAIIASIADISSHVSTIAQSADEQATGIEEINTAVAELDRTQQQNAAMFEETAAACTALDDEAKGLEALVGQFQLTDATRRPSDGTIPSTQYRSPNAA</sequence>
<dbReference type="FunFam" id="1.10.287.950:FF:000001">
    <property type="entry name" value="Methyl-accepting chemotaxis sensory transducer"/>
    <property type="match status" value="1"/>
</dbReference>
<dbReference type="EMBL" id="CP015093">
    <property type="protein sequence ID" value="APZ52813.1"/>
    <property type="molecule type" value="Genomic_DNA"/>
</dbReference>
<evidence type="ECO:0000256" key="1">
    <source>
        <dbReference type="ARBA" id="ARBA00004370"/>
    </source>
</evidence>
<dbReference type="SUPFAM" id="SSF58104">
    <property type="entry name" value="Methyl-accepting chemotaxis protein (MCP) signaling domain"/>
    <property type="match status" value="1"/>
</dbReference>
<dbReference type="KEGG" id="paby:Ga0080574_TMP2479"/>
<dbReference type="GO" id="GO:0007165">
    <property type="term" value="P:signal transduction"/>
    <property type="evidence" value="ECO:0007669"/>
    <property type="project" value="UniProtKB-KW"/>
</dbReference>
<dbReference type="GO" id="GO:0016020">
    <property type="term" value="C:membrane"/>
    <property type="evidence" value="ECO:0007669"/>
    <property type="project" value="UniProtKB-SubCell"/>
</dbReference>
<evidence type="ECO:0000313" key="9">
    <source>
        <dbReference type="EMBL" id="APZ52813.1"/>
    </source>
</evidence>
<reference evidence="9 10" key="1">
    <citation type="submission" date="2016-04" db="EMBL/GenBank/DDBJ databases">
        <title>Deep-sea bacteria in the southern Pacific.</title>
        <authorList>
            <person name="Tang K."/>
        </authorList>
    </citation>
    <scope>NUCLEOTIDE SEQUENCE [LARGE SCALE GENOMIC DNA]</scope>
    <source>
        <strain evidence="9 10">JLT2014</strain>
    </source>
</reference>
<dbReference type="PROSITE" id="PS50111">
    <property type="entry name" value="CHEMOTAXIS_TRANSDUC_2"/>
    <property type="match status" value="1"/>
</dbReference>
<feature type="domain" description="HAMP" evidence="8">
    <location>
        <begin position="331"/>
        <end position="384"/>
    </location>
</feature>
<feature type="transmembrane region" description="Helical" evidence="6">
    <location>
        <begin position="311"/>
        <end position="333"/>
    </location>
</feature>
<dbReference type="SMART" id="SM00283">
    <property type="entry name" value="MA"/>
    <property type="match status" value="1"/>
</dbReference>
<dbReference type="InterPro" id="IPR004090">
    <property type="entry name" value="Chemotax_Me-accpt_rcpt"/>
</dbReference>
<dbReference type="STRING" id="1250539.Ga0080574_TMP2479"/>
<evidence type="ECO:0000256" key="3">
    <source>
        <dbReference type="ARBA" id="ARBA00029447"/>
    </source>
</evidence>
<dbReference type="PRINTS" id="PR00260">
    <property type="entry name" value="CHEMTRNSDUCR"/>
</dbReference>
<keyword evidence="6" id="KW-0812">Transmembrane</keyword>
<evidence type="ECO:0000256" key="5">
    <source>
        <dbReference type="SAM" id="MobiDB-lite"/>
    </source>
</evidence>
<proteinExistence type="inferred from homology"/>
<comment type="similarity">
    <text evidence="3">Belongs to the methyl-accepting chemotaxis (MCP) protein family.</text>
</comment>
<keyword evidence="4" id="KW-0807">Transducer</keyword>
<dbReference type="Gene3D" id="3.30.450.20">
    <property type="entry name" value="PAS domain"/>
    <property type="match status" value="1"/>
</dbReference>
<dbReference type="RefSeq" id="WP_083716830.1">
    <property type="nucleotide sequence ID" value="NZ_CP015093.1"/>
</dbReference>
<dbReference type="Proteomes" id="UP000187059">
    <property type="component" value="Chromosome"/>
</dbReference>
<evidence type="ECO:0000256" key="2">
    <source>
        <dbReference type="ARBA" id="ARBA00022500"/>
    </source>
</evidence>
<feature type="region of interest" description="Disordered" evidence="5">
    <location>
        <begin position="697"/>
        <end position="718"/>
    </location>
</feature>
<dbReference type="Gene3D" id="1.10.8.500">
    <property type="entry name" value="HAMP domain in histidine kinase"/>
    <property type="match status" value="1"/>
</dbReference>
<name>A0A1P8UTU1_9RHOB</name>
<dbReference type="OrthoDB" id="8482111at2"/>
<dbReference type="SUPFAM" id="SSF158472">
    <property type="entry name" value="HAMP domain-like"/>
    <property type="match status" value="1"/>
</dbReference>
<dbReference type="CDD" id="cd12913">
    <property type="entry name" value="PDC1_MCP_like"/>
    <property type="match status" value="1"/>
</dbReference>
<evidence type="ECO:0000256" key="6">
    <source>
        <dbReference type="SAM" id="Phobius"/>
    </source>
</evidence>
<evidence type="ECO:0000259" key="7">
    <source>
        <dbReference type="PROSITE" id="PS50111"/>
    </source>
</evidence>
<dbReference type="CDD" id="cd11386">
    <property type="entry name" value="MCP_signal"/>
    <property type="match status" value="1"/>
</dbReference>
<dbReference type="GO" id="GO:0006935">
    <property type="term" value="P:chemotaxis"/>
    <property type="evidence" value="ECO:0007669"/>
    <property type="project" value="UniProtKB-KW"/>
</dbReference>
<organism evidence="9 10">
    <name type="scientific">Salipiger abyssi</name>
    <dbReference type="NCBI Taxonomy" id="1250539"/>
    <lineage>
        <taxon>Bacteria</taxon>
        <taxon>Pseudomonadati</taxon>
        <taxon>Pseudomonadota</taxon>
        <taxon>Alphaproteobacteria</taxon>
        <taxon>Rhodobacterales</taxon>
        <taxon>Roseobacteraceae</taxon>
        <taxon>Salipiger</taxon>
    </lineage>
</organism>
<accession>A0A1P8UTU1</accession>
<dbReference type="PANTHER" id="PTHR43531:SF11">
    <property type="entry name" value="METHYL-ACCEPTING CHEMOTAXIS PROTEIN 3"/>
    <property type="match status" value="1"/>
</dbReference>
<dbReference type="InterPro" id="IPR003660">
    <property type="entry name" value="HAMP_dom"/>
</dbReference>
<dbReference type="GO" id="GO:0004888">
    <property type="term" value="F:transmembrane signaling receptor activity"/>
    <property type="evidence" value="ECO:0007669"/>
    <property type="project" value="InterPro"/>
</dbReference>
<dbReference type="InterPro" id="IPR051310">
    <property type="entry name" value="MCP_chemotaxis"/>
</dbReference>
<dbReference type="AlphaFoldDB" id="A0A1P8UTU1"/>
<protein>
    <submittedName>
        <fullName evidence="9">Methyl-accepting chemotaxis sensory transducer with Cache sensor</fullName>
    </submittedName>
</protein>
<feature type="transmembrane region" description="Helical" evidence="6">
    <location>
        <begin position="12"/>
        <end position="33"/>
    </location>
</feature>
<dbReference type="Pfam" id="PF00015">
    <property type="entry name" value="MCPsignal"/>
    <property type="match status" value="1"/>
</dbReference>
<dbReference type="CDD" id="cd06225">
    <property type="entry name" value="HAMP"/>
    <property type="match status" value="1"/>
</dbReference>